<accession>A0A1R1XNV2</accession>
<name>A0A1R1XNV2_9FUNG</name>
<reference evidence="2" key="1">
    <citation type="submission" date="2017-01" db="EMBL/GenBank/DDBJ databases">
        <authorList>
            <person name="Wang Y."/>
            <person name="White M."/>
            <person name="Kvist S."/>
            <person name="Moncalvo J.-M."/>
        </authorList>
    </citation>
    <scope>NUCLEOTIDE SEQUENCE [LARGE SCALE GENOMIC DNA]</scope>
    <source>
        <strain evidence="2">ID-206-W2</strain>
    </source>
</reference>
<dbReference type="Proteomes" id="UP000187429">
    <property type="component" value="Unassembled WGS sequence"/>
</dbReference>
<dbReference type="EMBL" id="LSSM01003937">
    <property type="protein sequence ID" value="OMJ16324.1"/>
    <property type="molecule type" value="Genomic_DNA"/>
</dbReference>
<organism evidence="1 2">
    <name type="scientific">Smittium culicis</name>
    <dbReference type="NCBI Taxonomy" id="133412"/>
    <lineage>
        <taxon>Eukaryota</taxon>
        <taxon>Fungi</taxon>
        <taxon>Fungi incertae sedis</taxon>
        <taxon>Zoopagomycota</taxon>
        <taxon>Kickxellomycotina</taxon>
        <taxon>Harpellomycetes</taxon>
        <taxon>Harpellales</taxon>
        <taxon>Legeriomycetaceae</taxon>
        <taxon>Smittium</taxon>
    </lineage>
</organism>
<sequence length="66" mass="7286">MAEIRIAANYWTCDQRLSKVVLIESVPPVSKCSTSGIVCKKSEILVLCTSKSTEIKPLNFGKVFHS</sequence>
<dbReference type="AlphaFoldDB" id="A0A1R1XNV2"/>
<evidence type="ECO:0000313" key="2">
    <source>
        <dbReference type="Proteomes" id="UP000187429"/>
    </source>
</evidence>
<evidence type="ECO:0000313" key="1">
    <source>
        <dbReference type="EMBL" id="OMJ16324.1"/>
    </source>
</evidence>
<gene>
    <name evidence="1" type="ORF">AYI69_g7875</name>
</gene>
<protein>
    <submittedName>
        <fullName evidence="1">Uncharacterized protein</fullName>
    </submittedName>
</protein>
<proteinExistence type="predicted"/>
<keyword evidence="2" id="KW-1185">Reference proteome</keyword>
<comment type="caution">
    <text evidence="1">The sequence shown here is derived from an EMBL/GenBank/DDBJ whole genome shotgun (WGS) entry which is preliminary data.</text>
</comment>